<dbReference type="Proteomes" id="UP000292052">
    <property type="component" value="Unassembled WGS sequence"/>
</dbReference>
<name>A0A482WEH5_ASBVE</name>
<organism evidence="1 2">
    <name type="scientific">Asbolus verrucosus</name>
    <name type="common">Desert ironclad beetle</name>
    <dbReference type="NCBI Taxonomy" id="1661398"/>
    <lineage>
        <taxon>Eukaryota</taxon>
        <taxon>Metazoa</taxon>
        <taxon>Ecdysozoa</taxon>
        <taxon>Arthropoda</taxon>
        <taxon>Hexapoda</taxon>
        <taxon>Insecta</taxon>
        <taxon>Pterygota</taxon>
        <taxon>Neoptera</taxon>
        <taxon>Endopterygota</taxon>
        <taxon>Coleoptera</taxon>
        <taxon>Polyphaga</taxon>
        <taxon>Cucujiformia</taxon>
        <taxon>Tenebrionidae</taxon>
        <taxon>Pimeliinae</taxon>
        <taxon>Asbolus</taxon>
    </lineage>
</organism>
<evidence type="ECO:0000313" key="1">
    <source>
        <dbReference type="EMBL" id="RZC42888.1"/>
    </source>
</evidence>
<dbReference type="EMBL" id="QDEB01004019">
    <property type="protein sequence ID" value="RZC42888.1"/>
    <property type="molecule type" value="Genomic_DNA"/>
</dbReference>
<keyword evidence="2" id="KW-1185">Reference proteome</keyword>
<dbReference type="AlphaFoldDB" id="A0A482WEH5"/>
<proteinExistence type="predicted"/>
<reference evidence="1 2" key="1">
    <citation type="submission" date="2017-03" db="EMBL/GenBank/DDBJ databases">
        <title>Genome of the blue death feigning beetle - Asbolus verrucosus.</title>
        <authorList>
            <person name="Rider S.D."/>
        </authorList>
    </citation>
    <scope>NUCLEOTIDE SEQUENCE [LARGE SCALE GENOMIC DNA]</scope>
    <source>
        <strain evidence="1">Butters</strain>
        <tissue evidence="1">Head and leg muscle</tissue>
    </source>
</reference>
<comment type="caution">
    <text evidence="1">The sequence shown here is derived from an EMBL/GenBank/DDBJ whole genome shotgun (WGS) entry which is preliminary data.</text>
</comment>
<dbReference type="STRING" id="1661398.A0A482WEH5"/>
<protein>
    <submittedName>
        <fullName evidence="1">Uncharacterized protein</fullName>
    </submittedName>
</protein>
<dbReference type="OrthoDB" id="546632at2759"/>
<sequence>MSAARYRNATSPIHLFRSASEAGPRDILKLYNTSGQLLNISGDLPSNTPDSRYSLQVVAANGFAMLQESAGNCLKSLEARVSAIERQLRSELPLPPAVEELQRQVEEFREKLETTESLSWLEEDGICRVFPARGVALINPVLFDPECRY</sequence>
<accession>A0A482WEH5</accession>
<gene>
    <name evidence="1" type="ORF">BDFB_010535</name>
</gene>
<evidence type="ECO:0000313" key="2">
    <source>
        <dbReference type="Proteomes" id="UP000292052"/>
    </source>
</evidence>